<dbReference type="PANTHER" id="PTHR43201">
    <property type="entry name" value="ACYL-COA SYNTHETASE"/>
    <property type="match status" value="1"/>
</dbReference>
<dbReference type="Gene3D" id="3.30.300.30">
    <property type="match status" value="1"/>
</dbReference>
<dbReference type="EMBL" id="CP031264">
    <property type="protein sequence ID" value="AXI76284.1"/>
    <property type="molecule type" value="Genomic_DNA"/>
</dbReference>
<dbReference type="InterPro" id="IPR025110">
    <property type="entry name" value="AMP-bd_C"/>
</dbReference>
<evidence type="ECO:0000313" key="6">
    <source>
        <dbReference type="Proteomes" id="UP000249340"/>
    </source>
</evidence>
<sequence>MNLLTLLDMVAAGHGDRLALGTAQNGLTGEQLRDQAYAGASQVTAQDIDTVVFMGENGPAFPLALFAAAAAGVPLLPLNYRLAREQLHDAVARQGRTLLISDDTALAGLGNVVRAIGLRDWTELCAGHPPTPTAPVQPDPDEVAVLLLTSGTTAAPKSAVLRHRHLAAYVLGSVEFGGADADEAVIVSVPPYHIAAVANLLSNLYSGRRVVYLETFTATAWLETVAAERVTHAMLVPTMLARIVDELERGDTPAPTTLRSLSYGGARLPSTVLERALTLLPGTGFVNAYGLTETSSSVAVLGPEDHRRALDSEDPDVRARLGSVGRPLPSVAIEIRDEAGQPCPPGAIGMIYVKGAQVAGEYRESGPVTDADGWFATRDEGHLDAEGYLFVRGRADDTIIRGGENIAPAEIEAVLQRHPDVRDAAVVGIPDEEWGQRIGAFIVLKPGASATEDGMRAFVRQRLRSSKTPDAVHFLDELPHTPTGKVLRRELLAQAPQPA</sequence>
<keyword evidence="2 5" id="KW-0436">Ligase</keyword>
<dbReference type="KEGG" id="stri:C7M71_001120"/>
<evidence type="ECO:0000259" key="3">
    <source>
        <dbReference type="Pfam" id="PF00501"/>
    </source>
</evidence>
<evidence type="ECO:0000313" key="5">
    <source>
        <dbReference type="EMBL" id="AXI76284.1"/>
    </source>
</evidence>
<evidence type="ECO:0000256" key="1">
    <source>
        <dbReference type="ARBA" id="ARBA00006432"/>
    </source>
</evidence>
<dbReference type="InterPro" id="IPR045851">
    <property type="entry name" value="AMP-bd_C_sf"/>
</dbReference>
<comment type="similarity">
    <text evidence="1">Belongs to the ATP-dependent AMP-binding enzyme family.</text>
</comment>
<reference evidence="6" key="1">
    <citation type="submission" date="2018-07" db="EMBL/GenBank/DDBJ databases">
        <title>Streptacidiphilus bronchialis DSM 106435 chromosome.</title>
        <authorList>
            <person name="Batra D."/>
            <person name="Gulvik C.A."/>
        </authorList>
    </citation>
    <scope>NUCLEOTIDE SEQUENCE [LARGE SCALE GENOMIC DNA]</scope>
    <source>
        <strain evidence="6">DSM 106435</strain>
    </source>
</reference>
<dbReference type="SUPFAM" id="SSF56801">
    <property type="entry name" value="Acetyl-CoA synthetase-like"/>
    <property type="match status" value="1"/>
</dbReference>
<dbReference type="Gene3D" id="3.40.50.12780">
    <property type="entry name" value="N-terminal domain of ligase-like"/>
    <property type="match status" value="1"/>
</dbReference>
<dbReference type="GO" id="GO:0006631">
    <property type="term" value="P:fatty acid metabolic process"/>
    <property type="evidence" value="ECO:0007669"/>
    <property type="project" value="TreeGrafter"/>
</dbReference>
<evidence type="ECO:0000259" key="4">
    <source>
        <dbReference type="Pfam" id="PF13193"/>
    </source>
</evidence>
<dbReference type="OrthoDB" id="9803968at2"/>
<organism evidence="5 6">
    <name type="scientific">Peterkaempfera bronchialis</name>
    <dbReference type="NCBI Taxonomy" id="2126346"/>
    <lineage>
        <taxon>Bacteria</taxon>
        <taxon>Bacillati</taxon>
        <taxon>Actinomycetota</taxon>
        <taxon>Actinomycetes</taxon>
        <taxon>Kitasatosporales</taxon>
        <taxon>Streptomycetaceae</taxon>
        <taxon>Peterkaempfera</taxon>
    </lineage>
</organism>
<protein>
    <submittedName>
        <fullName evidence="5">Long-chain fatty acid--CoA ligase</fullName>
    </submittedName>
</protein>
<dbReference type="RefSeq" id="WP_111489146.1">
    <property type="nucleotide sequence ID" value="NZ_CP031264.1"/>
</dbReference>
<feature type="domain" description="AMP-dependent synthetase/ligase" evidence="3">
    <location>
        <begin position="10"/>
        <end position="362"/>
    </location>
</feature>
<dbReference type="CDD" id="cd04433">
    <property type="entry name" value="AFD_class_I"/>
    <property type="match status" value="1"/>
</dbReference>
<evidence type="ECO:0000256" key="2">
    <source>
        <dbReference type="ARBA" id="ARBA00022598"/>
    </source>
</evidence>
<feature type="domain" description="AMP-binding enzyme C-terminal" evidence="4">
    <location>
        <begin position="410"/>
        <end position="485"/>
    </location>
</feature>
<name>A0A345SRC9_9ACTN</name>
<dbReference type="InterPro" id="IPR000873">
    <property type="entry name" value="AMP-dep_synth/lig_dom"/>
</dbReference>
<dbReference type="PANTHER" id="PTHR43201:SF5">
    <property type="entry name" value="MEDIUM-CHAIN ACYL-COA LIGASE ACSF2, MITOCHONDRIAL"/>
    <property type="match status" value="1"/>
</dbReference>
<proteinExistence type="inferred from homology"/>
<dbReference type="Proteomes" id="UP000249340">
    <property type="component" value="Chromosome"/>
</dbReference>
<dbReference type="Pfam" id="PF13193">
    <property type="entry name" value="AMP-binding_C"/>
    <property type="match status" value="1"/>
</dbReference>
<gene>
    <name evidence="5" type="ORF">C7M71_001120</name>
</gene>
<keyword evidence="6" id="KW-1185">Reference proteome</keyword>
<accession>A0A345SRC9</accession>
<dbReference type="GO" id="GO:0031956">
    <property type="term" value="F:medium-chain fatty acid-CoA ligase activity"/>
    <property type="evidence" value="ECO:0007669"/>
    <property type="project" value="TreeGrafter"/>
</dbReference>
<dbReference type="AlphaFoldDB" id="A0A345SRC9"/>
<dbReference type="FunFam" id="3.30.300.30:FF:000008">
    <property type="entry name" value="2,3-dihydroxybenzoate-AMP ligase"/>
    <property type="match status" value="1"/>
</dbReference>
<dbReference type="InterPro" id="IPR042099">
    <property type="entry name" value="ANL_N_sf"/>
</dbReference>
<dbReference type="Pfam" id="PF00501">
    <property type="entry name" value="AMP-binding"/>
    <property type="match status" value="1"/>
</dbReference>